<gene>
    <name evidence="1" type="ORF">MNB_SV-5-64</name>
</gene>
<sequence length="63" mass="7404">MCRVFNITDIAPFDLMRWGKDATYDVFSEEYNKRFNANIEILEAQLSFIKNGIRVSIITSRKI</sequence>
<dbReference type="EMBL" id="FPKX01000010">
    <property type="protein sequence ID" value="SFZ97655.1"/>
    <property type="molecule type" value="Genomic_DNA"/>
</dbReference>
<accession>A0A1W1EC93</accession>
<organism evidence="1">
    <name type="scientific">hydrothermal vent metagenome</name>
    <dbReference type="NCBI Taxonomy" id="652676"/>
    <lineage>
        <taxon>unclassified sequences</taxon>
        <taxon>metagenomes</taxon>
        <taxon>ecological metagenomes</taxon>
    </lineage>
</organism>
<evidence type="ECO:0000313" key="1">
    <source>
        <dbReference type="EMBL" id="SFZ97655.1"/>
    </source>
</evidence>
<name>A0A1W1EC93_9ZZZZ</name>
<protein>
    <submittedName>
        <fullName evidence="1">Uncharacterized protein</fullName>
    </submittedName>
</protein>
<proteinExistence type="predicted"/>
<reference evidence="1" key="1">
    <citation type="submission" date="2016-10" db="EMBL/GenBank/DDBJ databases">
        <authorList>
            <person name="de Groot N.N."/>
        </authorList>
    </citation>
    <scope>NUCLEOTIDE SEQUENCE</scope>
</reference>
<dbReference type="AlphaFoldDB" id="A0A1W1EC93"/>